<sequence length="259" mass="29002">MKAPDHIGIHFSSCRPASNRQSQNSTDVKPVQDRGPGSFNKLLADSIESIGSRGDYLSKALPLDRDQVKQLYEMIQTCMNDHLVRAFSEFDDNNSVDEFKLDEINSRQIGSQVESHVSKFQQDSPGKKKGLSPADIDKTIIRASKTYGVDPDLIRAVIRTESDFDVNSTSSKGAMGLMQLMPETAKELGVVNSYDPVENIMAGTRYLKGLLERYDGHVDLALAAYNWGMGNVERHPERLPQETRTYIARVQKFFGREKA</sequence>
<comment type="similarity">
    <text evidence="1">Belongs to the transglycosylase Slt family.</text>
</comment>
<evidence type="ECO:0000256" key="1">
    <source>
        <dbReference type="ARBA" id="ARBA00007734"/>
    </source>
</evidence>
<reference evidence="4 5" key="1">
    <citation type="submission" date="2020-08" db="EMBL/GenBank/DDBJ databases">
        <title>Bridging the membrane lipid divide: bacteria of the FCB group superphylum have the potential to synthesize archaeal ether lipids.</title>
        <authorList>
            <person name="Villanueva L."/>
            <person name="Von Meijenfeldt F.A.B."/>
            <person name="Westbye A.B."/>
            <person name="Yadav S."/>
            <person name="Hopmans E.C."/>
            <person name="Dutilh B.E."/>
            <person name="Sinninghe Damste J.S."/>
        </authorList>
    </citation>
    <scope>NUCLEOTIDE SEQUENCE [LARGE SCALE GENOMIC DNA]</scope>
    <source>
        <strain evidence="4">NIOZ-UU30</strain>
    </source>
</reference>
<dbReference type="InterPro" id="IPR023346">
    <property type="entry name" value="Lysozyme-like_dom_sf"/>
</dbReference>
<comment type="caution">
    <text evidence="4">The sequence shown here is derived from an EMBL/GenBank/DDBJ whole genome shotgun (WGS) entry which is preliminary data.</text>
</comment>
<dbReference type="EMBL" id="JACNJH010000134">
    <property type="protein sequence ID" value="MBC8361449.1"/>
    <property type="molecule type" value="Genomic_DNA"/>
</dbReference>
<organism evidence="4 5">
    <name type="scientific">Candidatus Desulfatibia profunda</name>
    <dbReference type="NCBI Taxonomy" id="2841695"/>
    <lineage>
        <taxon>Bacteria</taxon>
        <taxon>Pseudomonadati</taxon>
        <taxon>Thermodesulfobacteriota</taxon>
        <taxon>Desulfobacteria</taxon>
        <taxon>Desulfobacterales</taxon>
        <taxon>Desulfobacterales incertae sedis</taxon>
        <taxon>Candidatus Desulfatibia</taxon>
    </lineage>
</organism>
<dbReference type="PANTHER" id="PTHR37423:SF2">
    <property type="entry name" value="MEMBRANE-BOUND LYTIC MUREIN TRANSGLYCOSYLASE C"/>
    <property type="match status" value="1"/>
</dbReference>
<evidence type="ECO:0000313" key="5">
    <source>
        <dbReference type="Proteomes" id="UP000603434"/>
    </source>
</evidence>
<dbReference type="SUPFAM" id="SSF53955">
    <property type="entry name" value="Lysozyme-like"/>
    <property type="match status" value="1"/>
</dbReference>
<dbReference type="AlphaFoldDB" id="A0A8J6TLS9"/>
<evidence type="ECO:0000256" key="2">
    <source>
        <dbReference type="SAM" id="MobiDB-lite"/>
    </source>
</evidence>
<dbReference type="InterPro" id="IPR008258">
    <property type="entry name" value="Transglycosylase_SLT_dom_1"/>
</dbReference>
<accession>A0A8J6TLS9</accession>
<dbReference type="Pfam" id="PF01464">
    <property type="entry name" value="SLT"/>
    <property type="match status" value="1"/>
</dbReference>
<dbReference type="Gene3D" id="1.10.530.10">
    <property type="match status" value="1"/>
</dbReference>
<dbReference type="Proteomes" id="UP000603434">
    <property type="component" value="Unassembled WGS sequence"/>
</dbReference>
<proteinExistence type="inferred from homology"/>
<gene>
    <name evidence="4" type="ORF">H8E23_08635</name>
</gene>
<dbReference type="PANTHER" id="PTHR37423">
    <property type="entry name" value="SOLUBLE LYTIC MUREIN TRANSGLYCOSYLASE-RELATED"/>
    <property type="match status" value="1"/>
</dbReference>
<feature type="compositionally biased region" description="Polar residues" evidence="2">
    <location>
        <begin position="15"/>
        <end position="27"/>
    </location>
</feature>
<feature type="region of interest" description="Disordered" evidence="2">
    <location>
        <begin position="1"/>
        <end position="37"/>
    </location>
</feature>
<dbReference type="CDD" id="cd00254">
    <property type="entry name" value="LT-like"/>
    <property type="match status" value="1"/>
</dbReference>
<protein>
    <submittedName>
        <fullName evidence="4">Lytic transglycosylase domain-containing protein</fullName>
    </submittedName>
</protein>
<evidence type="ECO:0000259" key="3">
    <source>
        <dbReference type="Pfam" id="PF01464"/>
    </source>
</evidence>
<feature type="domain" description="Transglycosylase SLT" evidence="3">
    <location>
        <begin position="139"/>
        <end position="235"/>
    </location>
</feature>
<evidence type="ECO:0000313" key="4">
    <source>
        <dbReference type="EMBL" id="MBC8361449.1"/>
    </source>
</evidence>
<name>A0A8J6TLS9_9BACT</name>